<reference evidence="2 5" key="2">
    <citation type="submission" date="2020-08" db="EMBL/GenBank/DDBJ databases">
        <title>Sequencing the genomes of 1000 actinobacteria strains.</title>
        <authorList>
            <person name="Klenk H.-P."/>
        </authorList>
    </citation>
    <scope>NUCLEOTIDE SEQUENCE [LARGE SCALE GENOMIC DNA]</scope>
    <source>
        <strain evidence="2 5">DSM 15626</strain>
    </source>
</reference>
<sequence length="90" mass="9631">MIGYVSITPSRVRLLVKALEDVGAASDRLRTRVRNLIQQGTEAGGSPAPLVRETMPFGSGASSELRDLTVSTRQSAQSYTRLRPSTGKVG</sequence>
<name>A0A7Y4L5C0_9ACTN</name>
<evidence type="ECO:0000313" key="5">
    <source>
        <dbReference type="Proteomes" id="UP000553957"/>
    </source>
</evidence>
<feature type="region of interest" description="Disordered" evidence="1">
    <location>
        <begin position="40"/>
        <end position="90"/>
    </location>
</feature>
<dbReference type="EMBL" id="JABJRC010000009">
    <property type="protein sequence ID" value="NOL44650.1"/>
    <property type="molecule type" value="Genomic_DNA"/>
</dbReference>
<reference evidence="3 4" key="1">
    <citation type="submission" date="2020-05" db="EMBL/GenBank/DDBJ databases">
        <title>Genome sequence of Kribbella sandramycini ATCC 39419.</title>
        <authorList>
            <person name="Maclea K.S."/>
            <person name="Fair J.L."/>
        </authorList>
    </citation>
    <scope>NUCLEOTIDE SEQUENCE [LARGE SCALE GENOMIC DNA]</scope>
    <source>
        <strain evidence="3 4">ATCC 39419</strain>
    </source>
</reference>
<keyword evidence="4" id="KW-1185">Reference proteome</keyword>
<proteinExistence type="predicted"/>
<dbReference type="RefSeq" id="WP_171677899.1">
    <property type="nucleotide sequence ID" value="NZ_BAAAGT010000008.1"/>
</dbReference>
<dbReference type="EMBL" id="JACHKF010000001">
    <property type="protein sequence ID" value="MBB6566928.1"/>
    <property type="molecule type" value="Genomic_DNA"/>
</dbReference>
<evidence type="ECO:0000256" key="1">
    <source>
        <dbReference type="SAM" id="MobiDB-lite"/>
    </source>
</evidence>
<organism evidence="3 4">
    <name type="scientific">Kribbella sandramycini</name>
    <dbReference type="NCBI Taxonomy" id="60450"/>
    <lineage>
        <taxon>Bacteria</taxon>
        <taxon>Bacillati</taxon>
        <taxon>Actinomycetota</taxon>
        <taxon>Actinomycetes</taxon>
        <taxon>Propionibacteriales</taxon>
        <taxon>Kribbellaceae</taxon>
        <taxon>Kribbella</taxon>
    </lineage>
</organism>
<dbReference type="Proteomes" id="UP000553957">
    <property type="component" value="Unassembled WGS sequence"/>
</dbReference>
<evidence type="ECO:0000313" key="3">
    <source>
        <dbReference type="EMBL" id="NOL44650.1"/>
    </source>
</evidence>
<evidence type="ECO:0000313" key="4">
    <source>
        <dbReference type="Proteomes" id="UP000534306"/>
    </source>
</evidence>
<evidence type="ECO:0000313" key="2">
    <source>
        <dbReference type="EMBL" id="MBB6566928.1"/>
    </source>
</evidence>
<dbReference type="Proteomes" id="UP000534306">
    <property type="component" value="Unassembled WGS sequence"/>
</dbReference>
<accession>A0A7Y4L5C0</accession>
<comment type="caution">
    <text evidence="3">The sequence shown here is derived from an EMBL/GenBank/DDBJ whole genome shotgun (WGS) entry which is preliminary data.</text>
</comment>
<feature type="compositionally biased region" description="Polar residues" evidence="1">
    <location>
        <begin position="69"/>
        <end position="80"/>
    </location>
</feature>
<dbReference type="AlphaFoldDB" id="A0A7Y4L5C0"/>
<gene>
    <name evidence="2" type="ORF">HNR71_002565</name>
    <name evidence="3" type="ORF">HPO96_30820</name>
</gene>
<protein>
    <submittedName>
        <fullName evidence="3">Uncharacterized protein</fullName>
    </submittedName>
</protein>